<dbReference type="AlphaFoldDB" id="A0A9J6NZA7"/>
<sequence length="169" mass="19478">MKIIYVDGYNLINNWPELVNEKKVSYEAARQKLIEILQNYGAFIGSKIIIVFDAHKVRGSIQKKDKYGELIVIFTKEGETADSYIEKSVNNLGRRVNVTVVTDDNLEQQVVFQRGAVRKSCFEFYTDVVKGMSGIKNKTIKVASKERNLLSEFMDENVFEKLEKIRRSD</sequence>
<protein>
    <submittedName>
        <fullName evidence="1">NYN domain-containing protein</fullName>
    </submittedName>
</protein>
<evidence type="ECO:0000313" key="1">
    <source>
        <dbReference type="EMBL" id="MCM1989627.1"/>
    </source>
</evidence>
<dbReference type="EMBL" id="JAGSOJ010000002">
    <property type="protein sequence ID" value="MCM1989627.1"/>
    <property type="molecule type" value="Genomic_DNA"/>
</dbReference>
<dbReference type="CDD" id="cd10912">
    <property type="entry name" value="PIN_YacP-like"/>
    <property type="match status" value="1"/>
</dbReference>
<dbReference type="InterPro" id="IPR010298">
    <property type="entry name" value="YacP-like"/>
</dbReference>
<organism evidence="1 2">
    <name type="scientific">Oceanirhabdus seepicola</name>
    <dbReference type="NCBI Taxonomy" id="2828781"/>
    <lineage>
        <taxon>Bacteria</taxon>
        <taxon>Bacillati</taxon>
        <taxon>Bacillota</taxon>
        <taxon>Clostridia</taxon>
        <taxon>Eubacteriales</taxon>
        <taxon>Clostridiaceae</taxon>
        <taxon>Oceanirhabdus</taxon>
    </lineage>
</organism>
<reference evidence="1" key="1">
    <citation type="journal article" date="2021" name="mSystems">
        <title>Bacteria and Archaea Synergistically Convert Glycine Betaine to Biogenic Methane in the Formosa Cold Seep of the South China Sea.</title>
        <authorList>
            <person name="Li L."/>
            <person name="Zhang W."/>
            <person name="Zhang S."/>
            <person name="Song L."/>
            <person name="Sun Q."/>
            <person name="Zhang H."/>
            <person name="Xiang H."/>
            <person name="Dong X."/>
        </authorList>
    </citation>
    <scope>NUCLEOTIDE SEQUENCE</scope>
    <source>
        <strain evidence="1">ZWT</strain>
    </source>
</reference>
<dbReference type="RefSeq" id="WP_250858656.1">
    <property type="nucleotide sequence ID" value="NZ_JAGSOJ010000002.1"/>
</dbReference>
<gene>
    <name evidence="1" type="ORF">KDK92_07740</name>
</gene>
<dbReference type="Pfam" id="PF05991">
    <property type="entry name" value="NYN_YacP"/>
    <property type="match status" value="1"/>
</dbReference>
<dbReference type="PANTHER" id="PTHR34547">
    <property type="entry name" value="YACP-LIKE NYN DOMAIN PROTEIN"/>
    <property type="match status" value="1"/>
</dbReference>
<reference evidence="1" key="2">
    <citation type="submission" date="2021-04" db="EMBL/GenBank/DDBJ databases">
        <authorList>
            <person name="Dong X."/>
        </authorList>
    </citation>
    <scope>NUCLEOTIDE SEQUENCE</scope>
    <source>
        <strain evidence="1">ZWT</strain>
    </source>
</reference>
<evidence type="ECO:0000313" key="2">
    <source>
        <dbReference type="Proteomes" id="UP001056429"/>
    </source>
</evidence>
<dbReference type="PANTHER" id="PTHR34547:SF1">
    <property type="entry name" value="YACP-LIKE NYN DOMAIN PROTEIN"/>
    <property type="match status" value="1"/>
</dbReference>
<comment type="caution">
    <text evidence="1">The sequence shown here is derived from an EMBL/GenBank/DDBJ whole genome shotgun (WGS) entry which is preliminary data.</text>
</comment>
<proteinExistence type="predicted"/>
<keyword evidence="2" id="KW-1185">Reference proteome</keyword>
<accession>A0A9J6NZA7</accession>
<dbReference type="Proteomes" id="UP001056429">
    <property type="component" value="Unassembled WGS sequence"/>
</dbReference>
<name>A0A9J6NZA7_9CLOT</name>